<evidence type="ECO:0000256" key="3">
    <source>
        <dbReference type="SAM" id="SignalP"/>
    </source>
</evidence>
<sequence length="313" mass="33188">MNGTAPTPTTSPYPALRRTPVRTLSALTIAAGLVLAAPAAVSAAGADQPHRDFGTEGTLDEAEISFEDFTAEQEYLIYISIEGGPAARGVESLVHAEGLLGEELDFYLLPQEETESGIIDLGTDAVEEHYTINIHQENVAVNHVAQVRVDESFNPGQYWLVAYTSGGEAAGWQSLQLGQEDLSEILEYQGDQKTRSPKELHASLTALAEAGEGEDLLNIFCADPDHGHLCESSAEEPSQSQEPQEPSAPTDQPSESASPSALPSETPESEPASSNERLADTGFGVLTLGLVAAGLLTLGIFFALRSRDNSPSV</sequence>
<keyword evidence="2" id="KW-0812">Transmembrane</keyword>
<feature type="region of interest" description="Disordered" evidence="1">
    <location>
        <begin position="228"/>
        <end position="277"/>
    </location>
</feature>
<dbReference type="AlphaFoldDB" id="A0A7K1UHC2"/>
<keyword evidence="2" id="KW-0472">Membrane</keyword>
<keyword evidence="2" id="KW-1133">Transmembrane helix</keyword>
<organism evidence="4 5">
    <name type="scientific">Nesterenkonia alkaliphila</name>
    <dbReference type="NCBI Taxonomy" id="1463631"/>
    <lineage>
        <taxon>Bacteria</taxon>
        <taxon>Bacillati</taxon>
        <taxon>Actinomycetota</taxon>
        <taxon>Actinomycetes</taxon>
        <taxon>Micrococcales</taxon>
        <taxon>Micrococcaceae</taxon>
        <taxon>Nesterenkonia</taxon>
    </lineage>
</organism>
<evidence type="ECO:0000256" key="1">
    <source>
        <dbReference type="SAM" id="MobiDB-lite"/>
    </source>
</evidence>
<keyword evidence="3" id="KW-0732">Signal</keyword>
<gene>
    <name evidence="4" type="ORF">GNZ21_05790</name>
</gene>
<feature type="transmembrane region" description="Helical" evidence="2">
    <location>
        <begin position="283"/>
        <end position="304"/>
    </location>
</feature>
<accession>A0A7K1UHC2</accession>
<keyword evidence="5" id="KW-1185">Reference proteome</keyword>
<evidence type="ECO:0000256" key="2">
    <source>
        <dbReference type="SAM" id="Phobius"/>
    </source>
</evidence>
<comment type="caution">
    <text evidence="4">The sequence shown here is derived from an EMBL/GenBank/DDBJ whole genome shotgun (WGS) entry which is preliminary data.</text>
</comment>
<name>A0A7K1UHC2_9MICC</name>
<dbReference type="RefSeq" id="WP_157322260.1">
    <property type="nucleotide sequence ID" value="NZ_BMFX01000001.1"/>
</dbReference>
<feature type="chain" id="PRO_5039223822" evidence="3">
    <location>
        <begin position="37"/>
        <end position="313"/>
    </location>
</feature>
<dbReference type="EMBL" id="WRPM01000038">
    <property type="protein sequence ID" value="MVT25875.1"/>
    <property type="molecule type" value="Genomic_DNA"/>
</dbReference>
<evidence type="ECO:0000313" key="5">
    <source>
        <dbReference type="Proteomes" id="UP000460157"/>
    </source>
</evidence>
<dbReference type="Proteomes" id="UP000460157">
    <property type="component" value="Unassembled WGS sequence"/>
</dbReference>
<evidence type="ECO:0000313" key="4">
    <source>
        <dbReference type="EMBL" id="MVT25875.1"/>
    </source>
</evidence>
<feature type="signal peptide" evidence="3">
    <location>
        <begin position="1"/>
        <end position="36"/>
    </location>
</feature>
<protein>
    <submittedName>
        <fullName evidence="4">Uncharacterized protein</fullName>
    </submittedName>
</protein>
<feature type="compositionally biased region" description="Low complexity" evidence="1">
    <location>
        <begin position="231"/>
        <end position="276"/>
    </location>
</feature>
<reference evidence="4 5" key="1">
    <citation type="submission" date="2019-12" db="EMBL/GenBank/DDBJ databases">
        <title>Nesterenkonia muleiensis sp. nov., a novel actinobacterium isolated from sap of Populus euphratica.</title>
        <authorList>
            <person name="Wang R."/>
        </authorList>
    </citation>
    <scope>NUCLEOTIDE SEQUENCE [LARGE SCALE GENOMIC DNA]</scope>
    <source>
        <strain evidence="4 5">F10</strain>
    </source>
</reference>
<proteinExistence type="predicted"/>